<keyword evidence="2" id="KW-1185">Reference proteome</keyword>
<sequence length="128" mass="13844">MTQIEKKAGTRQGSPNYDPEFKLRLTLAACEPDASVSKLARENGMNANMLFNWRRRYRAAQEAKAMTGLIPVTLVTDMPSVVVPEVSITPEVVKLPVPAGTIEVRIGRAVVKVDGVVDAETPRAVLGA</sequence>
<accession>A0ABZ3BP65</accession>
<evidence type="ECO:0000313" key="2">
    <source>
        <dbReference type="Proteomes" id="UP001484179"/>
    </source>
</evidence>
<reference evidence="1 2" key="1">
    <citation type="submission" date="2024-04" db="EMBL/GenBank/DDBJ databases">
        <title>Biological Control Activity of Plant Growth Promoting Rhizobacteria Burkholderia pyrrocinia BX1 against Tobacco black shank Introduction Tobacco black shank (TBS) caused by the oomycete Phytophthora. nicotianae (P. nicotianae) has become a destructive soil.</title>
        <authorList>
            <person name="Liu X."/>
            <person name="Shu C."/>
        </authorList>
    </citation>
    <scope>NUCLEOTIDE SEQUENCE [LARGE SCALE GENOMIC DNA]</scope>
    <source>
        <strain evidence="1 2">BX1</strain>
    </source>
</reference>
<protein>
    <submittedName>
        <fullName evidence="1">Transposase</fullName>
    </submittedName>
</protein>
<organism evidence="1 2">
    <name type="scientific">Burkholderia pyrrocinia</name>
    <name type="common">Pseudomonas pyrrocinia</name>
    <dbReference type="NCBI Taxonomy" id="60550"/>
    <lineage>
        <taxon>Bacteria</taxon>
        <taxon>Pseudomonadati</taxon>
        <taxon>Pseudomonadota</taxon>
        <taxon>Betaproteobacteria</taxon>
        <taxon>Burkholderiales</taxon>
        <taxon>Burkholderiaceae</taxon>
        <taxon>Burkholderia</taxon>
        <taxon>Burkholderia cepacia complex</taxon>
    </lineage>
</organism>
<name>A0ABZ3BP65_BURPY</name>
<dbReference type="InterPro" id="IPR002514">
    <property type="entry name" value="Transposase_8"/>
</dbReference>
<dbReference type="SUPFAM" id="SSF46689">
    <property type="entry name" value="Homeodomain-like"/>
    <property type="match status" value="1"/>
</dbReference>
<gene>
    <name evidence="1" type="ORF">WN985_29620</name>
</gene>
<dbReference type="InterPro" id="IPR009057">
    <property type="entry name" value="Homeodomain-like_sf"/>
</dbReference>
<evidence type="ECO:0000313" key="1">
    <source>
        <dbReference type="EMBL" id="WZW56664.1"/>
    </source>
</evidence>
<proteinExistence type="predicted"/>
<dbReference type="Proteomes" id="UP001484179">
    <property type="component" value="Chromosome 2"/>
</dbReference>
<dbReference type="EMBL" id="CP150850">
    <property type="protein sequence ID" value="WZW56664.1"/>
    <property type="molecule type" value="Genomic_DNA"/>
</dbReference>
<dbReference type="Pfam" id="PF01527">
    <property type="entry name" value="HTH_Tnp_1"/>
    <property type="match status" value="1"/>
</dbReference>
<dbReference type="NCBIfam" id="NF047595">
    <property type="entry name" value="IS66_ISRel24_TnpA"/>
    <property type="match status" value="1"/>
</dbReference>
<dbReference type="RefSeq" id="WP_342310520.1">
    <property type="nucleotide sequence ID" value="NZ_CP150850.1"/>
</dbReference>